<dbReference type="STRING" id="1472378.AU381_23705"/>
<dbReference type="Proteomes" id="UP000094025">
    <property type="component" value="Unassembled WGS sequence"/>
</dbReference>
<dbReference type="AlphaFoldDB" id="A0A178XTJ9"/>
<evidence type="ECO:0000313" key="1">
    <source>
        <dbReference type="EMBL" id="OAP38561.1"/>
    </source>
</evidence>
<sequence length="367" mass="39779">MTSAERPCDETIRSALGRILDSKNFRRSERLRAFLAYVVEKEIVGEAGQLKGYSIAVDVFGRNQAFDADSDPLVRVHAGKLRKMLKGFYEAEGAGEEWQISIPKGTYVPEYRHLREPAAAATARLAAAGRGRPSKHRPTWQPTPFSSPWAVLTVLPLLLFTPLPSPKMALDFDAEAKLANGPMAAVRGLPSVGFIVDAEHGNAEHFATLLRAAALRHKTLAAADSAGSSHASGSRNPALAFSVTVAWHDSPAPGIRVSLSHDGKAVPLRQDFIGAQQLASESDILYRTTSLAAQLFGLNGEIYAHAAAEGLQSTLMRCMVTTARYKKLLTRESFQEAWACQQELAPLKGDEPLFILSAKGPNQLFGH</sequence>
<dbReference type="EMBL" id="LPUX01000061">
    <property type="protein sequence ID" value="OAP38561.1"/>
    <property type="molecule type" value="Genomic_DNA"/>
</dbReference>
<comment type="caution">
    <text evidence="1">The sequence shown here is derived from an EMBL/GenBank/DDBJ whole genome shotgun (WGS) entry which is preliminary data.</text>
</comment>
<reference evidence="1 2" key="1">
    <citation type="journal article" date="2016" name="Int. J. Syst. Evol. Microbiol.">
        <title>Ensifer glycinis sp. nov., an novel rhizobial species associated with Glycine spp.</title>
        <authorList>
            <person name="Yan H."/>
            <person name="Yan J."/>
            <person name="Sui X.H."/>
            <person name="Wang E.T."/>
            <person name="Chen W.X."/>
            <person name="Zhang X.X."/>
            <person name="Chen W.F."/>
        </authorList>
    </citation>
    <scope>NUCLEOTIDE SEQUENCE [LARGE SCALE GENOMIC DNA]</scope>
    <source>
        <strain evidence="1 2">CCBAU 23380</strain>
    </source>
</reference>
<protein>
    <submittedName>
        <fullName evidence="1">Uncharacterized protein</fullName>
    </submittedName>
</protein>
<organism evidence="1 2">
    <name type="scientific">Sinorhizobium glycinis</name>
    <dbReference type="NCBI Taxonomy" id="1472378"/>
    <lineage>
        <taxon>Bacteria</taxon>
        <taxon>Pseudomonadati</taxon>
        <taxon>Pseudomonadota</taxon>
        <taxon>Alphaproteobacteria</taxon>
        <taxon>Hyphomicrobiales</taxon>
        <taxon>Rhizobiaceae</taxon>
        <taxon>Sinorhizobium/Ensifer group</taxon>
        <taxon>Sinorhizobium</taxon>
    </lineage>
</organism>
<evidence type="ECO:0000313" key="2">
    <source>
        <dbReference type="Proteomes" id="UP000094025"/>
    </source>
</evidence>
<accession>A0A178XTJ9</accession>
<proteinExistence type="predicted"/>
<dbReference type="OrthoDB" id="100177at2"/>
<name>A0A178XTJ9_9HYPH</name>
<gene>
    <name evidence="1" type="ORF">AU381_23705</name>
</gene>
<dbReference type="RefSeq" id="WP_064243093.1">
    <property type="nucleotide sequence ID" value="NZ_LPUX01000061.1"/>
</dbReference>
<keyword evidence="2" id="KW-1185">Reference proteome</keyword>